<comment type="caution">
    <text evidence="5">The sequence shown here is derived from an EMBL/GenBank/DDBJ whole genome shotgun (WGS) entry which is preliminary data.</text>
</comment>
<reference evidence="5 6" key="1">
    <citation type="submission" date="2023-04" db="EMBL/GenBank/DDBJ databases">
        <title>Genome of Basidiobolus ranarum AG-B5.</title>
        <authorList>
            <person name="Stajich J.E."/>
            <person name="Carter-House D."/>
            <person name="Gryganskyi A."/>
        </authorList>
    </citation>
    <scope>NUCLEOTIDE SEQUENCE [LARGE SCALE GENOMIC DNA]</scope>
    <source>
        <strain evidence="5 6">AG-B5</strain>
    </source>
</reference>
<dbReference type="PANTHER" id="PTHR22652">
    <property type="entry name" value="NUCLEOPORIN NUP43"/>
    <property type="match status" value="1"/>
</dbReference>
<evidence type="ECO:0000256" key="1">
    <source>
        <dbReference type="ARBA" id="ARBA00004123"/>
    </source>
</evidence>
<sequence>MQAFGHQPAGNKISKVRWENGQNFTDRELLFATGSWDEGKDNLLKLWSCEAPGVPRMDVKEYKAVEQTRIQHSGDVTDIHFLEDELLITASSFGSVNLFKIQKDQEAEKIEYTLEHRKTLPLHKYTTGGTASCTGIAIQPFSGNGGDIVSCGEDGKINLFSIDEESPRETIAADGMALNSIAWISSHLIATTTNGGQLKLYDIRDLRKPSAIYSDSSNPNVALTCMAIHPSQANKLCTGSANGHITTWDIRNQEIPESNPFSVHSSYGKIAFPSFKLLYLMDEVIDPAML</sequence>
<dbReference type="InterPro" id="IPR036322">
    <property type="entry name" value="WD40_repeat_dom_sf"/>
</dbReference>
<dbReference type="InterPro" id="IPR015943">
    <property type="entry name" value="WD40/YVTN_repeat-like_dom_sf"/>
</dbReference>
<dbReference type="PANTHER" id="PTHR22652:SF0">
    <property type="entry name" value="NUCLEOPORIN NUP43"/>
    <property type="match status" value="1"/>
</dbReference>
<dbReference type="Gene3D" id="2.130.10.10">
    <property type="entry name" value="YVTN repeat-like/Quinoprotein amine dehydrogenase"/>
    <property type="match status" value="1"/>
</dbReference>
<keyword evidence="4" id="KW-0539">Nucleus</keyword>
<evidence type="ECO:0000313" key="5">
    <source>
        <dbReference type="EMBL" id="KAK9766876.1"/>
    </source>
</evidence>
<evidence type="ECO:0000256" key="4">
    <source>
        <dbReference type="ARBA" id="ARBA00023242"/>
    </source>
</evidence>
<dbReference type="SUPFAM" id="SSF50978">
    <property type="entry name" value="WD40 repeat-like"/>
    <property type="match status" value="1"/>
</dbReference>
<dbReference type="Pfam" id="PF00400">
    <property type="entry name" value="WD40"/>
    <property type="match status" value="1"/>
</dbReference>
<dbReference type="SMART" id="SM00320">
    <property type="entry name" value="WD40"/>
    <property type="match status" value="4"/>
</dbReference>
<proteinExistence type="predicted"/>
<organism evidence="5 6">
    <name type="scientific">Basidiobolus ranarum</name>
    <dbReference type="NCBI Taxonomy" id="34480"/>
    <lineage>
        <taxon>Eukaryota</taxon>
        <taxon>Fungi</taxon>
        <taxon>Fungi incertae sedis</taxon>
        <taxon>Zoopagomycota</taxon>
        <taxon>Entomophthoromycotina</taxon>
        <taxon>Basidiobolomycetes</taxon>
        <taxon>Basidiobolales</taxon>
        <taxon>Basidiobolaceae</taxon>
        <taxon>Basidiobolus</taxon>
    </lineage>
</organism>
<dbReference type="Proteomes" id="UP001479436">
    <property type="component" value="Unassembled WGS sequence"/>
</dbReference>
<protein>
    <submittedName>
        <fullName evidence="5">Uncharacterized protein</fullName>
    </submittedName>
</protein>
<keyword evidence="6" id="KW-1185">Reference proteome</keyword>
<evidence type="ECO:0000256" key="2">
    <source>
        <dbReference type="ARBA" id="ARBA00022574"/>
    </source>
</evidence>
<accession>A0ABR2WZF0</accession>
<gene>
    <name evidence="5" type="ORF">K7432_003736</name>
</gene>
<dbReference type="InterPro" id="IPR001680">
    <property type="entry name" value="WD40_rpt"/>
</dbReference>
<comment type="subcellular location">
    <subcellularLocation>
        <location evidence="1">Nucleus</location>
    </subcellularLocation>
</comment>
<evidence type="ECO:0000313" key="6">
    <source>
        <dbReference type="Proteomes" id="UP001479436"/>
    </source>
</evidence>
<evidence type="ECO:0000256" key="3">
    <source>
        <dbReference type="ARBA" id="ARBA00022737"/>
    </source>
</evidence>
<name>A0ABR2WZF0_9FUNG</name>
<keyword evidence="2" id="KW-0853">WD repeat</keyword>
<dbReference type="EMBL" id="JASJQH010000117">
    <property type="protein sequence ID" value="KAK9766876.1"/>
    <property type="molecule type" value="Genomic_DNA"/>
</dbReference>
<keyword evidence="3" id="KW-0677">Repeat</keyword>